<comment type="caution">
    <text evidence="2">The sequence shown here is derived from an EMBL/GenBank/DDBJ whole genome shotgun (WGS) entry which is preliminary data.</text>
</comment>
<reference evidence="3" key="1">
    <citation type="journal article" date="2019" name="Int. J. Syst. Evol. Microbiol.">
        <title>The Global Catalogue of Microorganisms (GCM) 10K type strain sequencing project: providing services to taxonomists for standard genome sequencing and annotation.</title>
        <authorList>
            <consortium name="The Broad Institute Genomics Platform"/>
            <consortium name="The Broad Institute Genome Sequencing Center for Infectious Disease"/>
            <person name="Wu L."/>
            <person name="Ma J."/>
        </authorList>
    </citation>
    <scope>NUCLEOTIDE SEQUENCE [LARGE SCALE GENOMIC DNA]</scope>
    <source>
        <strain evidence="3">JCM 17843</strain>
    </source>
</reference>
<keyword evidence="1" id="KW-1133">Transmembrane helix</keyword>
<gene>
    <name evidence="2" type="ORF">GCM10007972_10670</name>
</gene>
<dbReference type="RefSeq" id="WP_150005802.1">
    <property type="nucleotide sequence ID" value="NZ_BMOV01000003.1"/>
</dbReference>
<keyword evidence="1" id="KW-0472">Membrane</keyword>
<dbReference type="SUPFAM" id="SSF54523">
    <property type="entry name" value="Pili subunits"/>
    <property type="match status" value="1"/>
</dbReference>
<evidence type="ECO:0000313" key="2">
    <source>
        <dbReference type="EMBL" id="GGO09290.1"/>
    </source>
</evidence>
<dbReference type="Gene3D" id="3.30.700.10">
    <property type="entry name" value="Glycoprotein, Type 4 Pilin"/>
    <property type="match status" value="1"/>
</dbReference>
<dbReference type="Proteomes" id="UP000602381">
    <property type="component" value="Unassembled WGS sequence"/>
</dbReference>
<proteinExistence type="predicted"/>
<evidence type="ECO:0000313" key="3">
    <source>
        <dbReference type="Proteomes" id="UP000602381"/>
    </source>
</evidence>
<dbReference type="InterPro" id="IPR045584">
    <property type="entry name" value="Pilin-like"/>
</dbReference>
<sequence length="151" mass="16486">MRIYPPHARHKKPFQKGFTLFEMLVVLAIMGLILGLAAPQFTARIESGKLIETAESIATQMREAPMRARLDGRTIRYGNALQEQDDGLAQGTFKLDPGWTVRTNGTLIVSAMGLCSGGEVQLFAPSGRNKTIIVTAPFCETRIVDAPQRGA</sequence>
<organism evidence="2 3">
    <name type="scientific">Iodidimonas muriae</name>
    <dbReference type="NCBI Taxonomy" id="261467"/>
    <lineage>
        <taxon>Bacteria</taxon>
        <taxon>Pseudomonadati</taxon>
        <taxon>Pseudomonadota</taxon>
        <taxon>Alphaproteobacteria</taxon>
        <taxon>Iodidimonadales</taxon>
        <taxon>Iodidimonadaceae</taxon>
        <taxon>Iodidimonas</taxon>
    </lineage>
</organism>
<protein>
    <recommendedName>
        <fullName evidence="4">Prepilin-type N-terminal cleavage/methylation domain-containing protein</fullName>
    </recommendedName>
</protein>
<keyword evidence="3" id="KW-1185">Reference proteome</keyword>
<dbReference type="EMBL" id="BMOV01000003">
    <property type="protein sequence ID" value="GGO09290.1"/>
    <property type="molecule type" value="Genomic_DNA"/>
</dbReference>
<name>A0ABQ2LBF2_9PROT</name>
<evidence type="ECO:0008006" key="4">
    <source>
        <dbReference type="Google" id="ProtNLM"/>
    </source>
</evidence>
<dbReference type="Pfam" id="PF07963">
    <property type="entry name" value="N_methyl"/>
    <property type="match status" value="1"/>
</dbReference>
<keyword evidence="1" id="KW-0812">Transmembrane</keyword>
<evidence type="ECO:0000256" key="1">
    <source>
        <dbReference type="SAM" id="Phobius"/>
    </source>
</evidence>
<dbReference type="InterPro" id="IPR012902">
    <property type="entry name" value="N_methyl_site"/>
</dbReference>
<dbReference type="NCBIfam" id="TIGR02532">
    <property type="entry name" value="IV_pilin_GFxxxE"/>
    <property type="match status" value="1"/>
</dbReference>
<feature type="transmembrane region" description="Helical" evidence="1">
    <location>
        <begin position="20"/>
        <end position="38"/>
    </location>
</feature>
<accession>A0ABQ2LBF2</accession>